<dbReference type="Proteomes" id="UP000033900">
    <property type="component" value="Unassembled WGS sequence"/>
</dbReference>
<evidence type="ECO:0000313" key="2">
    <source>
        <dbReference type="Proteomes" id="UP000033900"/>
    </source>
</evidence>
<dbReference type="EMBL" id="JYJB01000009">
    <property type="protein sequence ID" value="KJL47712.1"/>
    <property type="molecule type" value="Genomic_DNA"/>
</dbReference>
<gene>
    <name evidence="1" type="ORF">RS84_02511</name>
</gene>
<evidence type="ECO:0000313" key="1">
    <source>
        <dbReference type="EMBL" id="KJL47712.1"/>
    </source>
</evidence>
<protein>
    <submittedName>
        <fullName evidence="1">Uncharacterized protein</fullName>
    </submittedName>
</protein>
<dbReference type="PATRIC" id="fig|273678.4.peg.2515"/>
<reference evidence="1 2" key="1">
    <citation type="submission" date="2015-02" db="EMBL/GenBank/DDBJ databases">
        <title>Draft genome sequences of ten Microbacterium spp. with emphasis on heavy metal contaminated environments.</title>
        <authorList>
            <person name="Corretto E."/>
        </authorList>
    </citation>
    <scope>NUCLEOTIDE SEQUENCE [LARGE SCALE GENOMIC DNA]</scope>
    <source>
        <strain evidence="1 2">SA35</strain>
    </source>
</reference>
<organism evidence="1 2">
    <name type="scientific">Microbacterium hydrocarbonoxydans</name>
    <dbReference type="NCBI Taxonomy" id="273678"/>
    <lineage>
        <taxon>Bacteria</taxon>
        <taxon>Bacillati</taxon>
        <taxon>Actinomycetota</taxon>
        <taxon>Actinomycetes</taxon>
        <taxon>Micrococcales</taxon>
        <taxon>Microbacteriaceae</taxon>
        <taxon>Microbacterium</taxon>
    </lineage>
</organism>
<dbReference type="RefSeq" id="WP_045258058.1">
    <property type="nucleotide sequence ID" value="NZ_JYJB01000009.1"/>
</dbReference>
<dbReference type="AlphaFoldDB" id="A0A0M2HLV5"/>
<dbReference type="Pfam" id="PF19674">
    <property type="entry name" value="DUF6177"/>
    <property type="match status" value="1"/>
</dbReference>
<keyword evidence="2" id="KW-1185">Reference proteome</keyword>
<comment type="caution">
    <text evidence="1">The sequence shown here is derived from an EMBL/GenBank/DDBJ whole genome shotgun (WGS) entry which is preliminary data.</text>
</comment>
<dbReference type="STRING" id="273678.RS84_02511"/>
<proteinExistence type="predicted"/>
<accession>A0A0M2HLV5</accession>
<dbReference type="OrthoDB" id="5103427at2"/>
<sequence length="348" mass="37421">MATAVHPLADEWTDEYALFKVEHDRVAYSRPLWHFLADCRASEIRPVLVTGPGAVLSPHLYSAMTQSGAHWAFTDGGLVYDARSGTRIRAISDLWAPRDTSERHPEVSATSTAVPAVLFDVYAADRASDDTRVGPLVDFLVGGLTGGAPARWGRDEPLTSGWDHVAVTKDAQRKMPASDVMLASSETGAWASLAVARTRDGILQRVHGGVPLPTLSATARAELRDRVLPFITSTLTGLATQFTPRVALISAGMLHQAGGRFGYPVGGYPVDAPLAVLIGARTVRDLRLDIPALTASHDVVVLGPGRVPSVLVRMTGREGLWTQLRAFAYDLDQERLAAALSNEFRGVI</sequence>
<dbReference type="InterPro" id="IPR046175">
    <property type="entry name" value="DUF6177"/>
</dbReference>
<name>A0A0M2HLV5_9MICO</name>